<dbReference type="InterPro" id="IPR039418">
    <property type="entry name" value="LexA-like"/>
</dbReference>
<dbReference type="InterPro" id="IPR036286">
    <property type="entry name" value="LexA/Signal_pep-like_sf"/>
</dbReference>
<evidence type="ECO:0000313" key="3">
    <source>
        <dbReference type="Proteomes" id="UP001280897"/>
    </source>
</evidence>
<dbReference type="Proteomes" id="UP001280897">
    <property type="component" value="Unassembled WGS sequence"/>
</dbReference>
<organism evidence="2 3">
    <name type="scientific">Pediococcus acidilactici</name>
    <dbReference type="NCBI Taxonomy" id="1254"/>
    <lineage>
        <taxon>Bacteria</taxon>
        <taxon>Bacillati</taxon>
        <taxon>Bacillota</taxon>
        <taxon>Bacilli</taxon>
        <taxon>Lactobacillales</taxon>
        <taxon>Lactobacillaceae</taxon>
        <taxon>Pediococcus</taxon>
        <taxon>Pediococcus acidilactici group</taxon>
    </lineage>
</organism>
<protein>
    <submittedName>
        <fullName evidence="2">S24 family peptidase</fullName>
    </submittedName>
</protein>
<comment type="caution">
    <text evidence="2">The sequence shown here is derived from an EMBL/GenBank/DDBJ whole genome shotgun (WGS) entry which is preliminary data.</text>
</comment>
<dbReference type="GO" id="GO:0003677">
    <property type="term" value="F:DNA binding"/>
    <property type="evidence" value="ECO:0007669"/>
    <property type="project" value="InterPro"/>
</dbReference>
<dbReference type="Gene3D" id="1.10.260.40">
    <property type="entry name" value="lambda repressor-like DNA-binding domains"/>
    <property type="match status" value="1"/>
</dbReference>
<dbReference type="InterPro" id="IPR001387">
    <property type="entry name" value="Cro/C1-type_HTH"/>
</dbReference>
<dbReference type="Pfam" id="PF00717">
    <property type="entry name" value="Peptidase_S24"/>
    <property type="match status" value="1"/>
</dbReference>
<dbReference type="InterPro" id="IPR010982">
    <property type="entry name" value="Lambda_DNA-bd_dom_sf"/>
</dbReference>
<dbReference type="CDD" id="cd06529">
    <property type="entry name" value="S24_LexA-like"/>
    <property type="match status" value="1"/>
</dbReference>
<dbReference type="SMART" id="SM00530">
    <property type="entry name" value="HTH_XRE"/>
    <property type="match status" value="1"/>
</dbReference>
<dbReference type="PROSITE" id="PS50943">
    <property type="entry name" value="HTH_CROC1"/>
    <property type="match status" value="1"/>
</dbReference>
<evidence type="ECO:0000259" key="1">
    <source>
        <dbReference type="PROSITE" id="PS50943"/>
    </source>
</evidence>
<reference evidence="2" key="1">
    <citation type="journal article" date="2023" name="PeerJ">
        <title>Selection and evaluation of lactic acid bacteria from chicken feces in Thailand as potential probiotics.</title>
        <authorList>
            <person name="Khurajog B."/>
            <person name="Disastra Y."/>
            <person name="Lawwyne L.D."/>
            <person name="Sirichokchatchawan W."/>
            <person name="Niyomtham W."/>
            <person name="Yindee J."/>
            <person name="Hampson D.J."/>
            <person name="Prapasarakul N."/>
        </authorList>
    </citation>
    <scope>NUCLEOTIDE SEQUENCE</scope>
    <source>
        <strain evidence="2">BF9</strain>
    </source>
</reference>
<feature type="domain" description="HTH cro/C1-type" evidence="1">
    <location>
        <begin position="12"/>
        <end position="67"/>
    </location>
</feature>
<dbReference type="Pfam" id="PF13560">
    <property type="entry name" value="HTH_31"/>
    <property type="match status" value="1"/>
</dbReference>
<proteinExistence type="predicted"/>
<dbReference type="Gene3D" id="2.10.109.10">
    <property type="entry name" value="Umud Fragment, subunit A"/>
    <property type="match status" value="1"/>
</dbReference>
<dbReference type="CDD" id="cd00093">
    <property type="entry name" value="HTH_XRE"/>
    <property type="match status" value="1"/>
</dbReference>
<dbReference type="PANTHER" id="PTHR33516">
    <property type="entry name" value="LEXA REPRESSOR"/>
    <property type="match status" value="1"/>
</dbReference>
<dbReference type="RefSeq" id="WP_317072171.1">
    <property type="nucleotide sequence ID" value="NZ_JAWJAV010000003.1"/>
</dbReference>
<dbReference type="SUPFAM" id="SSF47413">
    <property type="entry name" value="lambda repressor-like DNA-binding domains"/>
    <property type="match status" value="1"/>
</dbReference>
<dbReference type="EMBL" id="JAWJAV010000003">
    <property type="protein sequence ID" value="MDV2621190.1"/>
    <property type="molecule type" value="Genomic_DNA"/>
</dbReference>
<evidence type="ECO:0000313" key="2">
    <source>
        <dbReference type="EMBL" id="MDV2621190.1"/>
    </source>
</evidence>
<gene>
    <name evidence="2" type="ORF">R0G89_05535</name>
</gene>
<accession>A0AAW8YGV4</accession>
<dbReference type="AlphaFoldDB" id="A0AAW8YGV4"/>
<sequence length="221" mass="24577">MSTDPKIFGSKLKELREKHRFTVRQVAKQADISSAYWSQLENGKRNVPKPVTLNKIADGLREPRDLIFNIAGYLPEKNKLPDNIQPASPENFVGLPVVGVIKAGPNGVAMEEHLGTEFTIKDNLDMSFDYFWLKVSGDSMIGDGINDGDYAMIKKTLDFNNGDICAVIVDGEEGTLKHITRSADTIVLTASNPAYEPRVFIGKEMNKIMIAGKLVQTMRKY</sequence>
<dbReference type="InterPro" id="IPR015927">
    <property type="entry name" value="Peptidase_S24_S26A/B/C"/>
</dbReference>
<reference evidence="2" key="2">
    <citation type="submission" date="2023-10" db="EMBL/GenBank/DDBJ databases">
        <authorList>
            <person name="Khurajog B."/>
        </authorList>
    </citation>
    <scope>NUCLEOTIDE SEQUENCE</scope>
    <source>
        <strain evidence="2">BF9</strain>
    </source>
</reference>
<dbReference type="PANTHER" id="PTHR33516:SF2">
    <property type="entry name" value="LEXA REPRESSOR-RELATED"/>
    <property type="match status" value="1"/>
</dbReference>
<dbReference type="SUPFAM" id="SSF51306">
    <property type="entry name" value="LexA/Signal peptidase"/>
    <property type="match status" value="1"/>
</dbReference>
<name>A0AAW8YGV4_PEDAC</name>
<dbReference type="InterPro" id="IPR050077">
    <property type="entry name" value="LexA_repressor"/>
</dbReference>